<name>A0A4P5PEQ6_9ENTE</name>
<reference evidence="2" key="1">
    <citation type="submission" date="2019-02" db="EMBL/GenBank/DDBJ databases">
        <title>Draft genome sequence of Enterococcus sp. Gos25-1.</title>
        <authorList>
            <person name="Tanaka N."/>
            <person name="Shiwa Y."/>
            <person name="Fujita N."/>
        </authorList>
    </citation>
    <scope>NUCLEOTIDE SEQUENCE [LARGE SCALE GENOMIC DNA]</scope>
    <source>
        <strain evidence="2">Gos25-1</strain>
    </source>
</reference>
<organism evidence="1 2">
    <name type="scientific">Enterococcus florum</name>
    <dbReference type="NCBI Taxonomy" id="2480627"/>
    <lineage>
        <taxon>Bacteria</taxon>
        <taxon>Bacillati</taxon>
        <taxon>Bacillota</taxon>
        <taxon>Bacilli</taxon>
        <taxon>Lactobacillales</taxon>
        <taxon>Enterococcaceae</taxon>
        <taxon>Enterococcus</taxon>
    </lineage>
</organism>
<gene>
    <name evidence="1" type="ORF">NRIC_27120</name>
</gene>
<dbReference type="AlphaFoldDB" id="A0A4P5PEQ6"/>
<accession>A0A4P5PEQ6</accession>
<keyword evidence="2" id="KW-1185">Reference proteome</keyword>
<sequence>MAIFKEIGQGIGAVRGGLISGVTNFAAELIDNDALRQVGPEVLKRNKTVGKLVGQTLDGCIEAVVGTIDCQEDKVNDGIDQLAEAADQTKHSVLNTVEFATKQVNHAVKGLRNNDSDQVIDSAKQLAKETVISVLTFKKF</sequence>
<protein>
    <submittedName>
        <fullName evidence="1">Uncharacterized protein</fullName>
    </submittedName>
</protein>
<dbReference type="OrthoDB" id="2187505at2"/>
<evidence type="ECO:0000313" key="2">
    <source>
        <dbReference type="Proteomes" id="UP000290567"/>
    </source>
</evidence>
<evidence type="ECO:0000313" key="1">
    <source>
        <dbReference type="EMBL" id="GCF94821.1"/>
    </source>
</evidence>
<dbReference type="EMBL" id="BJCC01000024">
    <property type="protein sequence ID" value="GCF94821.1"/>
    <property type="molecule type" value="Genomic_DNA"/>
</dbReference>
<dbReference type="Proteomes" id="UP000290567">
    <property type="component" value="Unassembled WGS sequence"/>
</dbReference>
<dbReference type="RefSeq" id="WP_146623228.1">
    <property type="nucleotide sequence ID" value="NZ_BJCC01000024.1"/>
</dbReference>
<comment type="caution">
    <text evidence="1">The sequence shown here is derived from an EMBL/GenBank/DDBJ whole genome shotgun (WGS) entry which is preliminary data.</text>
</comment>
<proteinExistence type="predicted"/>